<dbReference type="Pfam" id="PF02992">
    <property type="entry name" value="Transposase_21"/>
    <property type="match status" value="1"/>
</dbReference>
<reference evidence="2" key="1">
    <citation type="journal article" date="2014" name="Proc. Natl. Acad. Sci. U.S.A.">
        <title>Extensive sampling of basidiomycete genomes demonstrates inadequacy of the white-rot/brown-rot paradigm for wood decay fungi.</title>
        <authorList>
            <person name="Riley R."/>
            <person name="Salamov A.A."/>
            <person name="Brown D.W."/>
            <person name="Nagy L.G."/>
            <person name="Floudas D."/>
            <person name="Held B.W."/>
            <person name="Levasseur A."/>
            <person name="Lombard V."/>
            <person name="Morin E."/>
            <person name="Otillar R."/>
            <person name="Lindquist E.A."/>
            <person name="Sun H."/>
            <person name="LaButti K.M."/>
            <person name="Schmutz J."/>
            <person name="Jabbour D."/>
            <person name="Luo H."/>
            <person name="Baker S.E."/>
            <person name="Pisabarro A.G."/>
            <person name="Walton J.D."/>
            <person name="Blanchette R.A."/>
            <person name="Henrissat B."/>
            <person name="Martin F."/>
            <person name="Cullen D."/>
            <person name="Hibbett D.S."/>
            <person name="Grigoriev I.V."/>
        </authorList>
    </citation>
    <scope>NUCLEOTIDE SEQUENCE [LARGE SCALE GENOMIC DNA]</scope>
    <source>
        <strain evidence="2">FD-172 SS1</strain>
    </source>
</reference>
<dbReference type="InterPro" id="IPR004242">
    <property type="entry name" value="Transposase_21"/>
</dbReference>
<feature type="non-terminal residue" evidence="1">
    <location>
        <position position="196"/>
    </location>
</feature>
<dbReference type="STRING" id="930990.A0A067M474"/>
<sequence length="196" mass="22325">MVCLNLPPHLRYKPENMYLAGLVPGPKPLCQHQINPFLDILVDQLLPSFNPGLFYTRTADYAGGRHVRAALVPLVSDILAARSATGLGAATRGDHFCSVCNIHKDNIETTDHTKWAPRDARTHWKLAEQWRDATTEQERQNIFAQHRVRWTPLLRLSYWDPCTMIVVDSMHNLLLGVGKRHSLVLWGMREDRPDGD</sequence>
<dbReference type="Proteomes" id="UP000027195">
    <property type="component" value="Unassembled WGS sequence"/>
</dbReference>
<dbReference type="AlphaFoldDB" id="A0A067M474"/>
<dbReference type="OrthoDB" id="3234349at2759"/>
<protein>
    <submittedName>
        <fullName evidence="1">Uncharacterized protein</fullName>
    </submittedName>
</protein>
<dbReference type="InParanoid" id="A0A067M474"/>
<organism evidence="1 2">
    <name type="scientific">Botryobasidium botryosum (strain FD-172 SS1)</name>
    <dbReference type="NCBI Taxonomy" id="930990"/>
    <lineage>
        <taxon>Eukaryota</taxon>
        <taxon>Fungi</taxon>
        <taxon>Dikarya</taxon>
        <taxon>Basidiomycota</taxon>
        <taxon>Agaricomycotina</taxon>
        <taxon>Agaricomycetes</taxon>
        <taxon>Cantharellales</taxon>
        <taxon>Botryobasidiaceae</taxon>
        <taxon>Botryobasidium</taxon>
    </lineage>
</organism>
<evidence type="ECO:0000313" key="2">
    <source>
        <dbReference type="Proteomes" id="UP000027195"/>
    </source>
</evidence>
<name>A0A067M474_BOTB1</name>
<keyword evidence="2" id="KW-1185">Reference proteome</keyword>
<dbReference type="HOGENOM" id="CLU_078867_1_0_1"/>
<accession>A0A067M474</accession>
<gene>
    <name evidence="1" type="ORF">BOTBODRAFT_97678</name>
</gene>
<dbReference type="PANTHER" id="PTHR46579:SF2">
    <property type="entry name" value="C2H2-TYPE DOMAIN-CONTAINING PROTEIN"/>
    <property type="match status" value="1"/>
</dbReference>
<proteinExistence type="predicted"/>
<evidence type="ECO:0000313" key="1">
    <source>
        <dbReference type="EMBL" id="KDQ06356.1"/>
    </source>
</evidence>
<dbReference type="EMBL" id="KL198140">
    <property type="protein sequence ID" value="KDQ06356.1"/>
    <property type="molecule type" value="Genomic_DNA"/>
</dbReference>
<dbReference type="PANTHER" id="PTHR46579">
    <property type="entry name" value="F5/8 TYPE C DOMAIN-CONTAINING PROTEIN-RELATED"/>
    <property type="match status" value="1"/>
</dbReference>